<evidence type="ECO:0000313" key="2">
    <source>
        <dbReference type="EMBL" id="KNE65675.1"/>
    </source>
</evidence>
<protein>
    <submittedName>
        <fullName evidence="2">Uncharacterized protein</fullName>
    </submittedName>
</protein>
<proteinExistence type="predicted"/>
<reference evidence="3" key="2">
    <citation type="submission" date="2009-11" db="EMBL/GenBank/DDBJ databases">
        <title>The Genome Sequence of Allomyces macrogynus strain ATCC 38327.</title>
        <authorList>
            <consortium name="The Broad Institute Genome Sequencing Platform"/>
            <person name="Russ C."/>
            <person name="Cuomo C."/>
            <person name="Shea T."/>
            <person name="Young S.K."/>
            <person name="Zeng Q."/>
            <person name="Koehrsen M."/>
            <person name="Haas B."/>
            <person name="Borodovsky M."/>
            <person name="Guigo R."/>
            <person name="Alvarado L."/>
            <person name="Berlin A."/>
            <person name="Borenstein D."/>
            <person name="Chen Z."/>
            <person name="Engels R."/>
            <person name="Freedman E."/>
            <person name="Gellesch M."/>
            <person name="Goldberg J."/>
            <person name="Griggs A."/>
            <person name="Gujja S."/>
            <person name="Heiman D."/>
            <person name="Hepburn T."/>
            <person name="Howarth C."/>
            <person name="Jen D."/>
            <person name="Larson L."/>
            <person name="Lewis B."/>
            <person name="Mehta T."/>
            <person name="Park D."/>
            <person name="Pearson M."/>
            <person name="Roberts A."/>
            <person name="Saif S."/>
            <person name="Shenoy N."/>
            <person name="Sisk P."/>
            <person name="Stolte C."/>
            <person name="Sykes S."/>
            <person name="Walk T."/>
            <person name="White J."/>
            <person name="Yandava C."/>
            <person name="Burger G."/>
            <person name="Gray M.W."/>
            <person name="Holland P.W.H."/>
            <person name="King N."/>
            <person name="Lang F.B.F."/>
            <person name="Roger A.J."/>
            <person name="Ruiz-Trillo I."/>
            <person name="Lander E."/>
            <person name="Nusbaum C."/>
        </authorList>
    </citation>
    <scope>NUCLEOTIDE SEQUENCE [LARGE SCALE GENOMIC DNA]</scope>
    <source>
        <strain evidence="3">ATCC 38327</strain>
    </source>
</reference>
<feature type="region of interest" description="Disordered" evidence="1">
    <location>
        <begin position="289"/>
        <end position="328"/>
    </location>
</feature>
<dbReference type="AlphaFoldDB" id="A0A0L0STE6"/>
<dbReference type="OrthoDB" id="6507463at2759"/>
<evidence type="ECO:0000256" key="1">
    <source>
        <dbReference type="SAM" id="MobiDB-lite"/>
    </source>
</evidence>
<organism evidence="2 3">
    <name type="scientific">Allomyces macrogynus (strain ATCC 38327)</name>
    <name type="common">Allomyces javanicus var. macrogynus</name>
    <dbReference type="NCBI Taxonomy" id="578462"/>
    <lineage>
        <taxon>Eukaryota</taxon>
        <taxon>Fungi</taxon>
        <taxon>Fungi incertae sedis</taxon>
        <taxon>Blastocladiomycota</taxon>
        <taxon>Blastocladiomycetes</taxon>
        <taxon>Blastocladiales</taxon>
        <taxon>Blastocladiaceae</taxon>
        <taxon>Allomyces</taxon>
    </lineage>
</organism>
<dbReference type="EMBL" id="GG745348">
    <property type="protein sequence ID" value="KNE65675.1"/>
    <property type="molecule type" value="Genomic_DNA"/>
</dbReference>
<evidence type="ECO:0000313" key="3">
    <source>
        <dbReference type="Proteomes" id="UP000054350"/>
    </source>
</evidence>
<feature type="region of interest" description="Disordered" evidence="1">
    <location>
        <begin position="84"/>
        <end position="152"/>
    </location>
</feature>
<accession>A0A0L0STE6</accession>
<feature type="region of interest" description="Disordered" evidence="1">
    <location>
        <begin position="1"/>
        <end position="22"/>
    </location>
</feature>
<name>A0A0L0STE6_ALLM3</name>
<feature type="compositionally biased region" description="Basic residues" evidence="1">
    <location>
        <begin position="312"/>
        <end position="321"/>
    </location>
</feature>
<dbReference type="VEuPathDB" id="FungiDB:AMAG_09659"/>
<feature type="compositionally biased region" description="Pro residues" evidence="1">
    <location>
        <begin position="388"/>
        <end position="408"/>
    </location>
</feature>
<dbReference type="Proteomes" id="UP000054350">
    <property type="component" value="Unassembled WGS sequence"/>
</dbReference>
<feature type="region of interest" description="Disordered" evidence="1">
    <location>
        <begin position="343"/>
        <end position="409"/>
    </location>
</feature>
<sequence>MIPRGTSLWKKASGEVSPPPPPLLVSGAGGGLDAAVRMSGTLAVVAARWCRYWPFGYCARAVTADVVARRVHIAELDEVGEMDDWDRGISRDDDESVSSRGSEVPTGSAGACARGTSHDSLRRCCPPRRGLRGGEDAGDEEAAPGSESPPAERKIEGALTDAVTALSLALWAWTALEPAQAAIGALDMVVVALARTICLVLVGRGYVTAAPPASVCLTSLVYALGKTVALASVPGALDGPATAPFLVHAIIAPVLEWTVSATAHATGAVAHWPAALRRASRSALAETGDLAATPVPAPSARLTSGRGTARGKSGRGKRTPSSKRPLLASDEFNSLEYRTFLGAAGPSNAPAPPPSDDDQPARRARSFTFSGKPTTGGAAPDTPWLATSPPPAVPRPRPRPANRPPPNKNPNRCSFFALVALLFSSLIWYALPGRAESLQFGYESPVGTQAIAIVIAVLSQELVRWGSGF</sequence>
<keyword evidence="3" id="KW-1185">Reference proteome</keyword>
<gene>
    <name evidence="2" type="ORF">AMAG_09659</name>
</gene>
<reference evidence="2 3" key="1">
    <citation type="submission" date="2009-11" db="EMBL/GenBank/DDBJ databases">
        <title>Annotation of Allomyces macrogynus ATCC 38327.</title>
        <authorList>
            <consortium name="The Broad Institute Genome Sequencing Platform"/>
            <person name="Russ C."/>
            <person name="Cuomo C."/>
            <person name="Burger G."/>
            <person name="Gray M.W."/>
            <person name="Holland P.W.H."/>
            <person name="King N."/>
            <person name="Lang F.B.F."/>
            <person name="Roger A.J."/>
            <person name="Ruiz-Trillo I."/>
            <person name="Young S.K."/>
            <person name="Zeng Q."/>
            <person name="Gargeya S."/>
            <person name="Fitzgerald M."/>
            <person name="Haas B."/>
            <person name="Abouelleil A."/>
            <person name="Alvarado L."/>
            <person name="Arachchi H.M."/>
            <person name="Berlin A."/>
            <person name="Chapman S.B."/>
            <person name="Gearin G."/>
            <person name="Goldberg J."/>
            <person name="Griggs A."/>
            <person name="Gujja S."/>
            <person name="Hansen M."/>
            <person name="Heiman D."/>
            <person name="Howarth C."/>
            <person name="Larimer J."/>
            <person name="Lui A."/>
            <person name="MacDonald P.J.P."/>
            <person name="McCowen C."/>
            <person name="Montmayeur A."/>
            <person name="Murphy C."/>
            <person name="Neiman D."/>
            <person name="Pearson M."/>
            <person name="Priest M."/>
            <person name="Roberts A."/>
            <person name="Saif S."/>
            <person name="Shea T."/>
            <person name="Sisk P."/>
            <person name="Stolte C."/>
            <person name="Sykes S."/>
            <person name="Wortman J."/>
            <person name="Nusbaum C."/>
            <person name="Birren B."/>
        </authorList>
    </citation>
    <scope>NUCLEOTIDE SEQUENCE [LARGE SCALE GENOMIC DNA]</scope>
    <source>
        <strain evidence="2 3">ATCC 38327</strain>
    </source>
</reference>